<reference evidence="2" key="1">
    <citation type="journal article" date="2015" name="Nat. Plants">
        <title>Genome expansion of Arabis alpina linked with retrotransposition and reduced symmetric DNA methylation.</title>
        <authorList>
            <person name="Willing E.M."/>
            <person name="Rawat V."/>
            <person name="Mandakova T."/>
            <person name="Maumus F."/>
            <person name="James G.V."/>
            <person name="Nordstroem K.J."/>
            <person name="Becker C."/>
            <person name="Warthmann N."/>
            <person name="Chica C."/>
            <person name="Szarzynska B."/>
            <person name="Zytnicki M."/>
            <person name="Albani M.C."/>
            <person name="Kiefer C."/>
            <person name="Bergonzi S."/>
            <person name="Castaings L."/>
            <person name="Mateos J.L."/>
            <person name="Berns M.C."/>
            <person name="Bujdoso N."/>
            <person name="Piofczyk T."/>
            <person name="de Lorenzo L."/>
            <person name="Barrero-Sicilia C."/>
            <person name="Mateos I."/>
            <person name="Piednoel M."/>
            <person name="Hagmann J."/>
            <person name="Chen-Min-Tao R."/>
            <person name="Iglesias-Fernandez R."/>
            <person name="Schuster S.C."/>
            <person name="Alonso-Blanco C."/>
            <person name="Roudier F."/>
            <person name="Carbonero P."/>
            <person name="Paz-Ares J."/>
            <person name="Davis S.J."/>
            <person name="Pecinka A."/>
            <person name="Quesneville H."/>
            <person name="Colot V."/>
            <person name="Lysak M.A."/>
            <person name="Weigel D."/>
            <person name="Coupland G."/>
            <person name="Schneeberger K."/>
        </authorList>
    </citation>
    <scope>NUCLEOTIDE SEQUENCE [LARGE SCALE GENOMIC DNA]</scope>
    <source>
        <strain evidence="2">cv. Pajares</strain>
    </source>
</reference>
<dbReference type="AlphaFoldDB" id="A0A087GPS2"/>
<accession>A0A087GPS2</accession>
<dbReference type="Proteomes" id="UP000029120">
    <property type="component" value="Chromosome 6"/>
</dbReference>
<name>A0A087GPS2_ARAAL</name>
<organism evidence="1 2">
    <name type="scientific">Arabis alpina</name>
    <name type="common">Alpine rock-cress</name>
    <dbReference type="NCBI Taxonomy" id="50452"/>
    <lineage>
        <taxon>Eukaryota</taxon>
        <taxon>Viridiplantae</taxon>
        <taxon>Streptophyta</taxon>
        <taxon>Embryophyta</taxon>
        <taxon>Tracheophyta</taxon>
        <taxon>Spermatophyta</taxon>
        <taxon>Magnoliopsida</taxon>
        <taxon>eudicotyledons</taxon>
        <taxon>Gunneridae</taxon>
        <taxon>Pentapetalae</taxon>
        <taxon>rosids</taxon>
        <taxon>malvids</taxon>
        <taxon>Brassicales</taxon>
        <taxon>Brassicaceae</taxon>
        <taxon>Arabideae</taxon>
        <taxon>Arabis</taxon>
    </lineage>
</organism>
<evidence type="ECO:0000313" key="1">
    <source>
        <dbReference type="EMBL" id="KFK31874.1"/>
    </source>
</evidence>
<protein>
    <submittedName>
        <fullName evidence="1">Uncharacterized protein</fullName>
    </submittedName>
</protein>
<keyword evidence="2" id="KW-1185">Reference proteome</keyword>
<dbReference type="Gramene" id="KFK31874">
    <property type="protein sequence ID" value="KFK31874"/>
    <property type="gene ID" value="AALP_AA6G169700"/>
</dbReference>
<dbReference type="EMBL" id="CM002874">
    <property type="protein sequence ID" value="KFK31874.1"/>
    <property type="molecule type" value="Genomic_DNA"/>
</dbReference>
<gene>
    <name evidence="1" type="ordered locus">AALP_Aa6g169700</name>
</gene>
<evidence type="ECO:0000313" key="2">
    <source>
        <dbReference type="Proteomes" id="UP000029120"/>
    </source>
</evidence>
<proteinExistence type="predicted"/>
<sequence length="54" mass="6400">MILCQRARPISRWLVMFLIHHNKMALDYETDVCSNKRRVLNVGKAAVNFKVKRK</sequence>